<dbReference type="EMBL" id="BMVB01000006">
    <property type="protein sequence ID" value="GHC47871.1"/>
    <property type="molecule type" value="Genomic_DNA"/>
</dbReference>
<evidence type="ECO:0000313" key="2">
    <source>
        <dbReference type="EMBL" id="GHC47871.1"/>
    </source>
</evidence>
<organism evidence="2 3">
    <name type="scientific">Streptomyces cinnamoneus</name>
    <name type="common">Streptoverticillium cinnamoneum</name>
    <dbReference type="NCBI Taxonomy" id="53446"/>
    <lineage>
        <taxon>Bacteria</taxon>
        <taxon>Bacillati</taxon>
        <taxon>Actinomycetota</taxon>
        <taxon>Actinomycetes</taxon>
        <taxon>Kitasatosporales</taxon>
        <taxon>Streptomycetaceae</taxon>
        <taxon>Streptomyces</taxon>
        <taxon>Streptomyces cinnamoneus group</taxon>
    </lineage>
</organism>
<feature type="region of interest" description="Disordered" evidence="1">
    <location>
        <begin position="1"/>
        <end position="58"/>
    </location>
</feature>
<gene>
    <name evidence="2" type="ORF">GCM10010507_24350</name>
</gene>
<dbReference type="AlphaFoldDB" id="A0A918TH43"/>
<sequence>MRPVPPAARGVAGRTAVPTPHPYGLARYGHPEPPKGTGELEATARTGDASSTCEERHR</sequence>
<name>A0A918TH43_STRCJ</name>
<comment type="caution">
    <text evidence="2">The sequence shown here is derived from an EMBL/GenBank/DDBJ whole genome shotgun (WGS) entry which is preliminary data.</text>
</comment>
<reference evidence="2" key="2">
    <citation type="submission" date="2020-09" db="EMBL/GenBank/DDBJ databases">
        <authorList>
            <person name="Sun Q."/>
            <person name="Ohkuma M."/>
        </authorList>
    </citation>
    <scope>NUCLEOTIDE SEQUENCE</scope>
    <source>
        <strain evidence="2">JCM 4633</strain>
    </source>
</reference>
<dbReference type="Proteomes" id="UP000646244">
    <property type="component" value="Unassembled WGS sequence"/>
</dbReference>
<proteinExistence type="predicted"/>
<evidence type="ECO:0000313" key="3">
    <source>
        <dbReference type="Proteomes" id="UP000646244"/>
    </source>
</evidence>
<protein>
    <submittedName>
        <fullName evidence="2">Uncharacterized protein</fullName>
    </submittedName>
</protein>
<evidence type="ECO:0000256" key="1">
    <source>
        <dbReference type="SAM" id="MobiDB-lite"/>
    </source>
</evidence>
<accession>A0A918TH43</accession>
<reference evidence="2" key="1">
    <citation type="journal article" date="2014" name="Int. J. Syst. Evol. Microbiol.">
        <title>Complete genome sequence of Corynebacterium casei LMG S-19264T (=DSM 44701T), isolated from a smear-ripened cheese.</title>
        <authorList>
            <consortium name="US DOE Joint Genome Institute (JGI-PGF)"/>
            <person name="Walter F."/>
            <person name="Albersmeier A."/>
            <person name="Kalinowski J."/>
            <person name="Ruckert C."/>
        </authorList>
    </citation>
    <scope>NUCLEOTIDE SEQUENCE</scope>
    <source>
        <strain evidence="2">JCM 4633</strain>
    </source>
</reference>